<evidence type="ECO:0000256" key="12">
    <source>
        <dbReference type="ARBA" id="ARBA00023139"/>
    </source>
</evidence>
<comment type="subcellular location">
    <subcellularLocation>
        <location evidence="1">Cell outer membrane</location>
        <topology evidence="1">Multi-pass membrane protein</topology>
    </subcellularLocation>
</comment>
<keyword evidence="11" id="KW-0472">Membrane</keyword>
<dbReference type="Pfam" id="PF22461">
    <property type="entry name" value="SLBB_2"/>
    <property type="match status" value="1"/>
</dbReference>
<dbReference type="GO" id="GO:0006811">
    <property type="term" value="P:monoatomic ion transport"/>
    <property type="evidence" value="ECO:0007669"/>
    <property type="project" value="UniProtKB-KW"/>
</dbReference>
<keyword evidence="6" id="KW-0812">Transmembrane</keyword>
<reference evidence="17 18" key="1">
    <citation type="submission" date="2019-10" db="EMBL/GenBank/DDBJ databases">
        <title>Rudanella paleaurantiibacter sp. nov., isolated from sludge.</title>
        <authorList>
            <person name="Xu S.Q."/>
        </authorList>
    </citation>
    <scope>NUCLEOTIDE SEQUENCE [LARGE SCALE GENOMIC DNA]</scope>
    <source>
        <strain evidence="17 18">HX-22-17</strain>
    </source>
</reference>
<dbReference type="InterPro" id="IPR054765">
    <property type="entry name" value="SLBB_dom"/>
</dbReference>
<keyword evidence="9" id="KW-0406">Ion transport</keyword>
<evidence type="ECO:0000256" key="10">
    <source>
        <dbReference type="ARBA" id="ARBA00023114"/>
    </source>
</evidence>
<evidence type="ECO:0000256" key="7">
    <source>
        <dbReference type="ARBA" id="ARBA00022729"/>
    </source>
</evidence>
<keyword evidence="12" id="KW-0564">Palmitate</keyword>
<feature type="domain" description="SLBB" evidence="16">
    <location>
        <begin position="154"/>
        <end position="232"/>
    </location>
</feature>
<evidence type="ECO:0000256" key="13">
    <source>
        <dbReference type="ARBA" id="ARBA00023237"/>
    </source>
</evidence>
<organism evidence="17 18">
    <name type="scientific">Rudanella paleaurantiibacter</name>
    <dbReference type="NCBI Taxonomy" id="2614655"/>
    <lineage>
        <taxon>Bacteria</taxon>
        <taxon>Pseudomonadati</taxon>
        <taxon>Bacteroidota</taxon>
        <taxon>Cytophagia</taxon>
        <taxon>Cytophagales</taxon>
        <taxon>Cytophagaceae</taxon>
        <taxon>Rudanella</taxon>
    </lineage>
</organism>
<dbReference type="AlphaFoldDB" id="A0A7J5U468"/>
<accession>A0A7J5U468</accession>
<comment type="caution">
    <text evidence="17">The sequence shown here is derived from an EMBL/GenBank/DDBJ whole genome shotgun (WGS) entry which is preliminary data.</text>
</comment>
<dbReference type="PANTHER" id="PTHR33619:SF3">
    <property type="entry name" value="POLYSACCHARIDE EXPORT PROTEIN GFCE-RELATED"/>
    <property type="match status" value="1"/>
</dbReference>
<evidence type="ECO:0000256" key="3">
    <source>
        <dbReference type="ARBA" id="ARBA00022448"/>
    </source>
</evidence>
<evidence type="ECO:0000256" key="14">
    <source>
        <dbReference type="ARBA" id="ARBA00023288"/>
    </source>
</evidence>
<dbReference type="Proteomes" id="UP000488299">
    <property type="component" value="Unassembled WGS sequence"/>
</dbReference>
<dbReference type="GO" id="GO:0046930">
    <property type="term" value="C:pore complex"/>
    <property type="evidence" value="ECO:0007669"/>
    <property type="project" value="UniProtKB-KW"/>
</dbReference>
<dbReference type="InterPro" id="IPR003715">
    <property type="entry name" value="Poly_export_N"/>
</dbReference>
<evidence type="ECO:0000313" key="18">
    <source>
        <dbReference type="Proteomes" id="UP000488299"/>
    </source>
</evidence>
<evidence type="ECO:0000256" key="1">
    <source>
        <dbReference type="ARBA" id="ARBA00004571"/>
    </source>
</evidence>
<dbReference type="Pfam" id="PF02563">
    <property type="entry name" value="Poly_export"/>
    <property type="match status" value="1"/>
</dbReference>
<dbReference type="PANTHER" id="PTHR33619">
    <property type="entry name" value="POLYSACCHARIDE EXPORT PROTEIN GFCE-RELATED"/>
    <property type="match status" value="1"/>
</dbReference>
<evidence type="ECO:0000256" key="2">
    <source>
        <dbReference type="ARBA" id="ARBA00009450"/>
    </source>
</evidence>
<dbReference type="GO" id="GO:0009279">
    <property type="term" value="C:cell outer membrane"/>
    <property type="evidence" value="ECO:0007669"/>
    <property type="project" value="UniProtKB-SubCell"/>
</dbReference>
<keyword evidence="8" id="KW-0625">Polysaccharide transport</keyword>
<sequence length="266" mass="29235">MSSFSVEVSKRVFITGLFLLVWLSGCVSPKQLVYFQDISSTPDSIRLAPFSATIRPGDLLSVQVSSLNPEASAFFNPHPAQPLTAAPSTLNSTTPLPAYNGYLVAPDNTITLPLIGKVAVAGLTNVQAASQIQTRLKDYLKEPTVSLRNLNFRITVLGEVARPSLFNISNEQISLPEALGLAGDLTVYGRRDNVLVIREENGKRTSVRLDLTRRDVFQSPYYYLHPNDVVYVEPVKARVASVDRVYQITPIVLSALSFLAIIASRW</sequence>
<keyword evidence="5" id="KW-0762">Sugar transport</keyword>
<dbReference type="GO" id="GO:0015288">
    <property type="term" value="F:porin activity"/>
    <property type="evidence" value="ECO:0007669"/>
    <property type="project" value="UniProtKB-KW"/>
</dbReference>
<evidence type="ECO:0000256" key="8">
    <source>
        <dbReference type="ARBA" id="ARBA00023047"/>
    </source>
</evidence>
<keyword evidence="4" id="KW-1134">Transmembrane beta strand</keyword>
<evidence type="ECO:0000256" key="5">
    <source>
        <dbReference type="ARBA" id="ARBA00022597"/>
    </source>
</evidence>
<keyword evidence="10" id="KW-0626">Porin</keyword>
<evidence type="ECO:0000256" key="6">
    <source>
        <dbReference type="ARBA" id="ARBA00022692"/>
    </source>
</evidence>
<comment type="similarity">
    <text evidence="2">Belongs to the BexD/CtrA/VexA family.</text>
</comment>
<evidence type="ECO:0000256" key="11">
    <source>
        <dbReference type="ARBA" id="ARBA00023136"/>
    </source>
</evidence>
<evidence type="ECO:0000313" key="17">
    <source>
        <dbReference type="EMBL" id="KAB7732642.1"/>
    </source>
</evidence>
<dbReference type="EMBL" id="WELI01000001">
    <property type="protein sequence ID" value="KAB7732642.1"/>
    <property type="molecule type" value="Genomic_DNA"/>
</dbReference>
<keyword evidence="3" id="KW-0813">Transport</keyword>
<evidence type="ECO:0000259" key="15">
    <source>
        <dbReference type="Pfam" id="PF02563"/>
    </source>
</evidence>
<keyword evidence="14" id="KW-0449">Lipoprotein</keyword>
<gene>
    <name evidence="17" type="ORF">F5984_01415</name>
</gene>
<keyword evidence="18" id="KW-1185">Reference proteome</keyword>
<proteinExistence type="inferred from homology"/>
<keyword evidence="7" id="KW-0732">Signal</keyword>
<dbReference type="Gene3D" id="3.30.1950.10">
    <property type="entry name" value="wza like domain"/>
    <property type="match status" value="1"/>
</dbReference>
<evidence type="ECO:0000256" key="9">
    <source>
        <dbReference type="ARBA" id="ARBA00023065"/>
    </source>
</evidence>
<evidence type="ECO:0000256" key="4">
    <source>
        <dbReference type="ARBA" id="ARBA00022452"/>
    </source>
</evidence>
<evidence type="ECO:0000259" key="16">
    <source>
        <dbReference type="Pfam" id="PF22461"/>
    </source>
</evidence>
<name>A0A7J5U468_9BACT</name>
<dbReference type="InterPro" id="IPR049712">
    <property type="entry name" value="Poly_export"/>
</dbReference>
<dbReference type="Gene3D" id="3.10.560.10">
    <property type="entry name" value="Outer membrane lipoprotein wza domain like"/>
    <property type="match status" value="1"/>
</dbReference>
<dbReference type="RefSeq" id="WP_044129382.1">
    <property type="nucleotide sequence ID" value="NZ_WELI01000001.1"/>
</dbReference>
<keyword evidence="13" id="KW-0998">Cell outer membrane</keyword>
<dbReference type="GO" id="GO:0015159">
    <property type="term" value="F:polysaccharide transmembrane transporter activity"/>
    <property type="evidence" value="ECO:0007669"/>
    <property type="project" value="InterPro"/>
</dbReference>
<feature type="domain" description="Polysaccharide export protein N-terminal" evidence="15">
    <location>
        <begin position="52"/>
        <end position="147"/>
    </location>
</feature>
<protein>
    <submittedName>
        <fullName evidence="17">Polysaccharide export protein</fullName>
    </submittedName>
</protein>